<dbReference type="InterPro" id="IPR036483">
    <property type="entry name" value="PWI_dom_sf"/>
</dbReference>
<dbReference type="InterPro" id="IPR052225">
    <property type="entry name" value="Ser/Arg_repetitive_matrix"/>
</dbReference>
<dbReference type="GO" id="GO:0006397">
    <property type="term" value="P:mRNA processing"/>
    <property type="evidence" value="ECO:0007669"/>
    <property type="project" value="UniProtKB-KW"/>
</dbReference>
<dbReference type="EMBL" id="CABIJS010000066">
    <property type="protein sequence ID" value="VUZ41567.1"/>
    <property type="molecule type" value="Genomic_DNA"/>
</dbReference>
<dbReference type="SUPFAM" id="SSF101233">
    <property type="entry name" value="PWI domain"/>
    <property type="match status" value="1"/>
</dbReference>
<feature type="region of interest" description="Disordered" evidence="2">
    <location>
        <begin position="546"/>
        <end position="870"/>
    </location>
</feature>
<dbReference type="PROSITE" id="PS51025">
    <property type="entry name" value="PWI"/>
    <property type="match status" value="1"/>
</dbReference>
<keyword evidence="1" id="KW-0507">mRNA processing</keyword>
<feature type="compositionally biased region" description="Basic and acidic residues" evidence="2">
    <location>
        <begin position="794"/>
        <end position="804"/>
    </location>
</feature>
<gene>
    <name evidence="4" type="ORF">WMSIL1_LOCUS2586</name>
</gene>
<feature type="compositionally biased region" description="Polar residues" evidence="2">
    <location>
        <begin position="145"/>
        <end position="154"/>
    </location>
</feature>
<feature type="compositionally biased region" description="Basic and acidic residues" evidence="2">
    <location>
        <begin position="244"/>
        <end position="279"/>
    </location>
</feature>
<reference evidence="4 5" key="1">
    <citation type="submission" date="2019-07" db="EMBL/GenBank/DDBJ databases">
        <authorList>
            <person name="Jastrzebski P J."/>
            <person name="Paukszto L."/>
            <person name="Jastrzebski P J."/>
        </authorList>
    </citation>
    <scope>NUCLEOTIDE SEQUENCE [LARGE SCALE GENOMIC DNA]</scope>
    <source>
        <strain evidence="4 5">WMS-il1</strain>
    </source>
</reference>
<feature type="compositionally biased region" description="Basic residues" evidence="2">
    <location>
        <begin position="214"/>
        <end position="243"/>
    </location>
</feature>
<dbReference type="PANTHER" id="PTHR23148">
    <property type="entry name" value="SERINE/ARGININE REGULATED NUCLEAR MATRIX PROTEIN"/>
    <property type="match status" value="1"/>
</dbReference>
<accession>A0A564Y2S7</accession>
<proteinExistence type="predicted"/>
<sequence>MTDAGFFKGTNTEQDSRFADKKKKLLKSMKFGENLSEKVDTSRINVDSIKPWIVKRITELLSFDDDIVCDFVVNMLAEQSPDPKEIQINLSAFLGSKNARIFVGELWDLLLSAMNTPGGVPAILLEAKKAEILSSKAQEEKFKSEQQSARQVTGSHGDGPSSNRSDGSASPARSDRRRRHYSSSPESPAGRSDRERRRRDEERDRSETDDWDRRRRRRSRSPSYGHRGRHGSRGYHRRGHGHHDHSPRDRRNHRLDDTRDRSRRDRSREEREERREQRSDGPICVPRDLSPSSQRETSPSRQPARHSSPPTAESPRNGRRRELEVAEEIVDRSRGEEGRSPVRDERSQRERNSGVYREERRMREIDSDKRDDRRRSHRREGDPYEHRRDDNRVTMDNETYVEERRHRYEPPPRNTTNHSGNLVELTEAIPDPHHHYECKRSSRHRSRHHHHMIRAEGGGRGDNYGRHHRHSSSPRHHRHSSSPRHRSRSPEGPFPMEIAIRRQREFLQENLRLYYSALLGGYNNYFMDRLPNVLFTLEGPVPLPIIGGDPTASPEGPALPRYLQEPDRSTIKPPHSKRKSKEGRRYSSDSSSSSTSSSGSDSSEDSSSESSDSSSSDSISSFSGSSSSSSSESSDSSISSSSSSSSGEKMKKRKHHGKNGKFFKKRKGHRRHHKRCHHQKQKLKKKAKMAMKQMKMNKLRAAREPKPETIPEGPTLPPPPIASSQSILSTPAVEWKERRDKSSTSSGNSSSSRSSSSDDDSSSSTSSTDSEERERRERLKRKLFKSMPQGTGLLKEDSQHKRSADIGGDADPANRSKRRRTDQDPSSSNRAVEEGNVSDHEGEIEDHLRRRALDSLRRKKAGGGTGSESA</sequence>
<evidence type="ECO:0000256" key="2">
    <source>
        <dbReference type="SAM" id="MobiDB-lite"/>
    </source>
</evidence>
<feature type="compositionally biased region" description="Basic and acidic residues" evidence="2">
    <location>
        <begin position="831"/>
        <end position="856"/>
    </location>
</feature>
<feature type="compositionally biased region" description="Basic residues" evidence="2">
    <location>
        <begin position="466"/>
        <end position="487"/>
    </location>
</feature>
<dbReference type="GO" id="GO:0003723">
    <property type="term" value="F:RNA binding"/>
    <property type="evidence" value="ECO:0007669"/>
    <property type="project" value="TreeGrafter"/>
</dbReference>
<evidence type="ECO:0000313" key="5">
    <source>
        <dbReference type="Proteomes" id="UP000321570"/>
    </source>
</evidence>
<dbReference type="Proteomes" id="UP000321570">
    <property type="component" value="Unassembled WGS sequence"/>
</dbReference>
<protein>
    <recommendedName>
        <fullName evidence="3">PWI domain-containing protein</fullName>
    </recommendedName>
</protein>
<dbReference type="Pfam" id="PF01480">
    <property type="entry name" value="PWI"/>
    <property type="match status" value="1"/>
</dbReference>
<evidence type="ECO:0000256" key="1">
    <source>
        <dbReference type="ARBA" id="ARBA00022664"/>
    </source>
</evidence>
<feature type="compositionally biased region" description="Basic and acidic residues" evidence="2">
    <location>
        <begin position="453"/>
        <end position="465"/>
    </location>
</feature>
<keyword evidence="5" id="KW-1185">Reference proteome</keyword>
<name>A0A564Y2S7_HYMDI</name>
<dbReference type="InterPro" id="IPR002483">
    <property type="entry name" value="PWI_dom"/>
</dbReference>
<dbReference type="GO" id="GO:0048024">
    <property type="term" value="P:regulation of mRNA splicing, via spliceosome"/>
    <property type="evidence" value="ECO:0007669"/>
    <property type="project" value="TreeGrafter"/>
</dbReference>
<feature type="region of interest" description="Disordered" evidence="2">
    <location>
        <begin position="138"/>
        <end position="493"/>
    </location>
</feature>
<feature type="compositionally biased region" description="Basic residues" evidence="2">
    <location>
        <begin position="441"/>
        <end position="452"/>
    </location>
</feature>
<feature type="compositionally biased region" description="Low complexity" evidence="2">
    <location>
        <begin position="743"/>
        <end position="755"/>
    </location>
</feature>
<feature type="compositionally biased region" description="Basic and acidic residues" evidence="2">
    <location>
        <begin position="430"/>
        <end position="440"/>
    </location>
</feature>
<dbReference type="GO" id="GO:0005681">
    <property type="term" value="C:spliceosomal complex"/>
    <property type="evidence" value="ECO:0007669"/>
    <property type="project" value="TreeGrafter"/>
</dbReference>
<feature type="compositionally biased region" description="Polar residues" evidence="2">
    <location>
        <begin position="290"/>
        <end position="301"/>
    </location>
</feature>
<feature type="compositionally biased region" description="Low complexity" evidence="2">
    <location>
        <begin position="608"/>
        <end position="646"/>
    </location>
</feature>
<dbReference type="Gene3D" id="1.20.1390.10">
    <property type="entry name" value="PWI domain"/>
    <property type="match status" value="1"/>
</dbReference>
<dbReference type="AlphaFoldDB" id="A0A564Y2S7"/>
<feature type="domain" description="PWI" evidence="3">
    <location>
        <begin position="28"/>
        <end position="127"/>
    </location>
</feature>
<organism evidence="4 5">
    <name type="scientific">Hymenolepis diminuta</name>
    <name type="common">Rat tapeworm</name>
    <dbReference type="NCBI Taxonomy" id="6216"/>
    <lineage>
        <taxon>Eukaryota</taxon>
        <taxon>Metazoa</taxon>
        <taxon>Spiralia</taxon>
        <taxon>Lophotrochozoa</taxon>
        <taxon>Platyhelminthes</taxon>
        <taxon>Cestoda</taxon>
        <taxon>Eucestoda</taxon>
        <taxon>Cyclophyllidea</taxon>
        <taxon>Hymenolepididae</taxon>
        <taxon>Hymenolepis</taxon>
    </lineage>
</organism>
<evidence type="ECO:0000259" key="3">
    <source>
        <dbReference type="PROSITE" id="PS51025"/>
    </source>
</evidence>
<feature type="compositionally biased region" description="Low complexity" evidence="2">
    <location>
        <begin position="588"/>
        <end position="601"/>
    </location>
</feature>
<dbReference type="PANTHER" id="PTHR23148:SF0">
    <property type="entry name" value="SERINE_ARGININE REPETITIVE MATRIX PROTEIN 1"/>
    <property type="match status" value="1"/>
</dbReference>
<evidence type="ECO:0000313" key="4">
    <source>
        <dbReference type="EMBL" id="VUZ41567.1"/>
    </source>
</evidence>
<feature type="compositionally biased region" description="Basic and acidic residues" evidence="2">
    <location>
        <begin position="320"/>
        <end position="410"/>
    </location>
</feature>
<dbReference type="SMART" id="SM00311">
    <property type="entry name" value="PWI"/>
    <property type="match status" value="1"/>
</dbReference>
<feature type="compositionally biased region" description="Basic and acidic residues" evidence="2">
    <location>
        <begin position="191"/>
        <end position="213"/>
    </location>
</feature>
<feature type="compositionally biased region" description="Basic residues" evidence="2">
    <location>
        <begin position="650"/>
        <end position="700"/>
    </location>
</feature>